<dbReference type="HOGENOM" id="CLU_596961_0_0_0"/>
<organism evidence="2 3">
    <name type="scientific">Oscillochloris trichoides DG-6</name>
    <dbReference type="NCBI Taxonomy" id="765420"/>
    <lineage>
        <taxon>Bacteria</taxon>
        <taxon>Bacillati</taxon>
        <taxon>Chloroflexota</taxon>
        <taxon>Chloroflexia</taxon>
        <taxon>Chloroflexales</taxon>
        <taxon>Chloroflexineae</taxon>
        <taxon>Oscillochloridaceae</taxon>
        <taxon>Oscillochloris</taxon>
    </lineage>
</organism>
<accession>E1IC74</accession>
<dbReference type="STRING" id="765420.OSCT_0925"/>
<dbReference type="EMBL" id="ADVR01000022">
    <property type="protein sequence ID" value="EFO81191.1"/>
    <property type="molecule type" value="Genomic_DNA"/>
</dbReference>
<dbReference type="Gene3D" id="3.30.479.30">
    <property type="entry name" value="Band 7 domain"/>
    <property type="match status" value="1"/>
</dbReference>
<gene>
    <name evidence="2" type="ORF">OSCT_0925</name>
</gene>
<dbReference type="AlphaFoldDB" id="E1IC74"/>
<comment type="caution">
    <text evidence="2">The sequence shown here is derived from an EMBL/GenBank/DDBJ whole genome shotgun (WGS) entry which is preliminary data.</text>
</comment>
<feature type="domain" description="Band 7" evidence="1">
    <location>
        <begin position="64"/>
        <end position="251"/>
    </location>
</feature>
<evidence type="ECO:0000313" key="2">
    <source>
        <dbReference type="EMBL" id="EFO81191.1"/>
    </source>
</evidence>
<dbReference type="InterPro" id="IPR001107">
    <property type="entry name" value="Band_7"/>
</dbReference>
<evidence type="ECO:0000313" key="3">
    <source>
        <dbReference type="Proteomes" id="UP000054010"/>
    </source>
</evidence>
<dbReference type="Proteomes" id="UP000054010">
    <property type="component" value="Unassembled WGS sequence"/>
</dbReference>
<dbReference type="OrthoDB" id="9818046at2"/>
<name>E1IC74_9CHLR</name>
<sequence length="458" mass="50730">MPTNRSMTIPLNRHLVVDEEAQKNQGRLDAFLQERFANPATSPLIFGPVRVNNNIFSSLFRVFRVMPGTSVVVVGNGQVLEVLSEGSYHALSFPVMNRIDLYVVNVRERTLDIETTQEFNLFYQSPDNTEIAVPVDMNVAVTYQIMDPARVALFIEQPLTMLYDTVMESMRSIVAYAKYRDFQAGGQAGYMIAQQIQQRGVQESMGMRVINVQITGLRGGEELDRQLRDVVLKKREATTQAEVAQIQARTQAEIAMLQATTNMNISRMIELTPEYLLTTNPEMYAKVFGDRAQTDALRLQALTELAKVGMLPMGTGGNNNDLSNALLGALSGHTAPAPGGMSLPPIAPALPPVHSSRFGGGDAMSRLRDEVRALLNQGLSAILREDMGAYYITVNLRDTMGHTLDIYFACTARYPQEVPTMFVELDGQPQPFMPTALANWTPQNDLLMLVEAVTNAYV</sequence>
<reference evidence="2 3" key="1">
    <citation type="journal article" date="2011" name="J. Bacteriol.">
        <title>Draft genome sequence of the anoxygenic filamentous phototrophic bacterium Oscillochloris trichoides subsp. DG-6.</title>
        <authorList>
            <person name="Kuznetsov B.B."/>
            <person name="Ivanovsky R.N."/>
            <person name="Keppen O.I."/>
            <person name="Sukhacheva M.V."/>
            <person name="Bumazhkin B.K."/>
            <person name="Patutina E.O."/>
            <person name="Beletsky A.V."/>
            <person name="Mardanov A.V."/>
            <person name="Baslerov R.V."/>
            <person name="Panteleeva A.N."/>
            <person name="Kolganova T.V."/>
            <person name="Ravin N.V."/>
            <person name="Skryabin K.G."/>
        </authorList>
    </citation>
    <scope>NUCLEOTIDE SEQUENCE [LARGE SCALE GENOMIC DNA]</scope>
    <source>
        <strain evidence="2 3">DG-6</strain>
    </source>
</reference>
<dbReference type="Pfam" id="PF01145">
    <property type="entry name" value="Band_7"/>
    <property type="match status" value="1"/>
</dbReference>
<protein>
    <recommendedName>
        <fullName evidence="1">Band 7 domain-containing protein</fullName>
    </recommendedName>
</protein>
<dbReference type="InterPro" id="IPR036013">
    <property type="entry name" value="Band_7/SPFH_dom_sf"/>
</dbReference>
<evidence type="ECO:0000259" key="1">
    <source>
        <dbReference type="Pfam" id="PF01145"/>
    </source>
</evidence>
<keyword evidence="3" id="KW-1185">Reference proteome</keyword>
<dbReference type="SUPFAM" id="SSF117892">
    <property type="entry name" value="Band 7/SPFH domain"/>
    <property type="match status" value="1"/>
</dbReference>
<proteinExistence type="predicted"/>